<dbReference type="PANTHER" id="PTHR34980:SF3">
    <property type="entry name" value="BLR8105 PROTEIN"/>
    <property type="match status" value="1"/>
</dbReference>
<dbReference type="InterPro" id="IPR008523">
    <property type="entry name" value="DUF805"/>
</dbReference>
<evidence type="ECO:0000313" key="3">
    <source>
        <dbReference type="Proteomes" id="UP000530564"/>
    </source>
</evidence>
<feature type="transmembrane region" description="Helical" evidence="1">
    <location>
        <begin position="21"/>
        <end position="40"/>
    </location>
</feature>
<proteinExistence type="predicted"/>
<name>A0A839ZZ71_9CAUL</name>
<keyword evidence="3" id="KW-1185">Reference proteome</keyword>
<accession>A0A839ZZ71</accession>
<feature type="transmembrane region" description="Helical" evidence="1">
    <location>
        <begin position="77"/>
        <end position="110"/>
    </location>
</feature>
<dbReference type="Pfam" id="PF05656">
    <property type="entry name" value="DUF805"/>
    <property type="match status" value="1"/>
</dbReference>
<evidence type="ECO:0000256" key="1">
    <source>
        <dbReference type="SAM" id="Phobius"/>
    </source>
</evidence>
<dbReference type="PANTHER" id="PTHR34980">
    <property type="entry name" value="INNER MEMBRANE PROTEIN-RELATED-RELATED"/>
    <property type="match status" value="1"/>
</dbReference>
<keyword evidence="1" id="KW-1133">Transmembrane helix</keyword>
<dbReference type="AlphaFoldDB" id="A0A839ZZ71"/>
<dbReference type="EMBL" id="JACIDK010000001">
    <property type="protein sequence ID" value="MBB3890442.1"/>
    <property type="molecule type" value="Genomic_DNA"/>
</dbReference>
<organism evidence="2 3">
    <name type="scientific">Phenylobacterium haematophilum</name>
    <dbReference type="NCBI Taxonomy" id="98513"/>
    <lineage>
        <taxon>Bacteria</taxon>
        <taxon>Pseudomonadati</taxon>
        <taxon>Pseudomonadota</taxon>
        <taxon>Alphaproteobacteria</taxon>
        <taxon>Caulobacterales</taxon>
        <taxon>Caulobacteraceae</taxon>
        <taxon>Phenylobacterium</taxon>
    </lineage>
</organism>
<keyword evidence="1" id="KW-0812">Transmembrane</keyword>
<feature type="transmembrane region" description="Helical" evidence="1">
    <location>
        <begin position="46"/>
        <end position="65"/>
    </location>
</feature>
<reference evidence="2 3" key="1">
    <citation type="submission" date="2020-08" db="EMBL/GenBank/DDBJ databases">
        <title>Genomic Encyclopedia of Type Strains, Phase IV (KMG-IV): sequencing the most valuable type-strain genomes for metagenomic binning, comparative biology and taxonomic classification.</title>
        <authorList>
            <person name="Goeker M."/>
        </authorList>
    </citation>
    <scope>NUCLEOTIDE SEQUENCE [LARGE SCALE GENOMIC DNA]</scope>
    <source>
        <strain evidence="2 3">DSM 21793</strain>
    </source>
</reference>
<evidence type="ECO:0000313" key="2">
    <source>
        <dbReference type="EMBL" id="MBB3890442.1"/>
    </source>
</evidence>
<dbReference type="Proteomes" id="UP000530564">
    <property type="component" value="Unassembled WGS sequence"/>
</dbReference>
<dbReference type="RefSeq" id="WP_183770514.1">
    <property type="nucleotide sequence ID" value="NZ_JACIDK010000001.1"/>
</dbReference>
<keyword evidence="1" id="KW-0472">Membrane</keyword>
<protein>
    <submittedName>
        <fullName evidence="2">Uncharacterized membrane protein YhaH (DUF805 family)</fullName>
    </submittedName>
</protein>
<sequence length="134" mass="14382">MNGQTDWGALLLSAQGRIARAPFLIAAATLLGLVAVYEAVVGVTLHWLTGWFVYPALIYAGACVLSKRLHDRGKSGWWAALILFALVAVWPQPIGFFDFLFGLALVWAAVELGVMGSEMGANRFGPNPLRPLGA</sequence>
<comment type="caution">
    <text evidence="2">The sequence shown here is derived from an EMBL/GenBank/DDBJ whole genome shotgun (WGS) entry which is preliminary data.</text>
</comment>
<gene>
    <name evidence="2" type="ORF">GGQ61_001139</name>
</gene>
<dbReference type="GO" id="GO:0005886">
    <property type="term" value="C:plasma membrane"/>
    <property type="evidence" value="ECO:0007669"/>
    <property type="project" value="TreeGrafter"/>
</dbReference>